<evidence type="ECO:0000313" key="2">
    <source>
        <dbReference type="Proteomes" id="UP000823775"/>
    </source>
</evidence>
<dbReference type="Proteomes" id="UP000823775">
    <property type="component" value="Unassembled WGS sequence"/>
</dbReference>
<evidence type="ECO:0000313" key="1">
    <source>
        <dbReference type="EMBL" id="MCD7462590.1"/>
    </source>
</evidence>
<gene>
    <name evidence="1" type="ORF">HAX54_048851</name>
</gene>
<proteinExistence type="predicted"/>
<protein>
    <submittedName>
        <fullName evidence="1">Uncharacterized protein</fullName>
    </submittedName>
</protein>
<organism evidence="1 2">
    <name type="scientific">Datura stramonium</name>
    <name type="common">Jimsonweed</name>
    <name type="synonym">Common thornapple</name>
    <dbReference type="NCBI Taxonomy" id="4076"/>
    <lineage>
        <taxon>Eukaryota</taxon>
        <taxon>Viridiplantae</taxon>
        <taxon>Streptophyta</taxon>
        <taxon>Embryophyta</taxon>
        <taxon>Tracheophyta</taxon>
        <taxon>Spermatophyta</taxon>
        <taxon>Magnoliopsida</taxon>
        <taxon>eudicotyledons</taxon>
        <taxon>Gunneridae</taxon>
        <taxon>Pentapetalae</taxon>
        <taxon>asterids</taxon>
        <taxon>lamiids</taxon>
        <taxon>Solanales</taxon>
        <taxon>Solanaceae</taxon>
        <taxon>Solanoideae</taxon>
        <taxon>Datureae</taxon>
        <taxon>Datura</taxon>
    </lineage>
</organism>
<sequence length="188" mass="21688">MDKSVRSVRNQNVHLTPKMAAGINDEIVRPREEDWAVLLFCDFSGLFVGGRPENGEKWREKRLFCGVERAAGRRHRGDCWFRGGEKRREIRWVHWLAGSYGGRAALRWLLSGLTGEERRKGALVWEFSCGGRWCEGERRGRRRERCSGVFLVGGRTGSRRSLPERMRERRGGEGAAVVRVRGRMRKMS</sequence>
<reference evidence="1 2" key="1">
    <citation type="journal article" date="2021" name="BMC Genomics">
        <title>Datura genome reveals duplications of psychoactive alkaloid biosynthetic genes and high mutation rate following tissue culture.</title>
        <authorList>
            <person name="Rajewski A."/>
            <person name="Carter-House D."/>
            <person name="Stajich J."/>
            <person name="Litt A."/>
        </authorList>
    </citation>
    <scope>NUCLEOTIDE SEQUENCE [LARGE SCALE GENOMIC DNA]</scope>
    <source>
        <strain evidence="1">AR-01</strain>
    </source>
</reference>
<name>A0ABS8SU79_DATST</name>
<comment type="caution">
    <text evidence="1">The sequence shown here is derived from an EMBL/GenBank/DDBJ whole genome shotgun (WGS) entry which is preliminary data.</text>
</comment>
<accession>A0ABS8SU79</accession>
<keyword evidence="2" id="KW-1185">Reference proteome</keyword>
<dbReference type="EMBL" id="JACEIK010000814">
    <property type="protein sequence ID" value="MCD7462590.1"/>
    <property type="molecule type" value="Genomic_DNA"/>
</dbReference>